<accession>A0A0K9NQ35</accession>
<dbReference type="GO" id="GO:0003729">
    <property type="term" value="F:mRNA binding"/>
    <property type="evidence" value="ECO:0007669"/>
    <property type="project" value="UniProtKB-ARBA"/>
</dbReference>
<dbReference type="CDD" id="cd12460">
    <property type="entry name" value="RRM2_CID8_like"/>
    <property type="match status" value="1"/>
</dbReference>
<protein>
    <submittedName>
        <fullName evidence="7">CTC-interacting domain 11 protein</fullName>
    </submittedName>
</protein>
<dbReference type="PROSITE" id="PS50102">
    <property type="entry name" value="RRM"/>
    <property type="match status" value="2"/>
</dbReference>
<keyword evidence="8" id="KW-1185">Reference proteome</keyword>
<dbReference type="FunFam" id="3.30.70.330:FF:000530">
    <property type="entry name" value="Polyadenylate-binding protein-interacting protein 11"/>
    <property type="match status" value="1"/>
</dbReference>
<evidence type="ECO:0000256" key="3">
    <source>
        <dbReference type="ARBA" id="ARBA00023242"/>
    </source>
</evidence>
<proteinExistence type="predicted"/>
<gene>
    <name evidence="7" type="ORF">ZOSMA_72G00600</name>
</gene>
<feature type="compositionally biased region" description="Basic and acidic residues" evidence="5">
    <location>
        <begin position="1"/>
        <end position="10"/>
    </location>
</feature>
<dbReference type="SUPFAM" id="SSF54928">
    <property type="entry name" value="RNA-binding domain, RBD"/>
    <property type="match status" value="2"/>
</dbReference>
<evidence type="ECO:0000256" key="1">
    <source>
        <dbReference type="ARBA" id="ARBA00004123"/>
    </source>
</evidence>
<sequence length="336" mass="37198">MATTDRDADSPIKTVSSETSPTDLPCVVDPPLIDSNGTVGGKVKEKEDEGDVKREKKDVKREISELEELLSKLNPLADEFVPLSLANGPASEGILDRNIAAFGPHQQQHYQAGNGGVPNGFVGRRKNNYGQGRRRMTSRTSMAQREERIRRTVYVSDIDLQVTEEQLAALFVNCGQVNDCRICGDPSSVLRFAFVEFNDEESARIALNLAGTVLGFYPVRVLPSKTAIAPVNPTYLPRSEDEREMCTRTIYCTNIDKKITQGDLKLFFENICGEVFRLRLLGDYQHATRIAFVEFVSAESAIKALNCSGVVLGSQPIRVSPSKTPVRPRLPRQPLN</sequence>
<feature type="compositionally biased region" description="Polar residues" evidence="5">
    <location>
        <begin position="13"/>
        <end position="22"/>
    </location>
</feature>
<dbReference type="Proteomes" id="UP000036987">
    <property type="component" value="Unassembled WGS sequence"/>
</dbReference>
<name>A0A0K9NQ35_ZOSMR</name>
<dbReference type="PANTHER" id="PTHR32343">
    <property type="entry name" value="SERINE/ARGININE-RICH SPLICING FACTOR"/>
    <property type="match status" value="1"/>
</dbReference>
<dbReference type="STRING" id="29655.A0A0K9NQ35"/>
<comment type="caution">
    <text evidence="7">The sequence shown here is derived from an EMBL/GenBank/DDBJ whole genome shotgun (WGS) entry which is preliminary data.</text>
</comment>
<evidence type="ECO:0000256" key="4">
    <source>
        <dbReference type="PROSITE-ProRule" id="PRU00176"/>
    </source>
</evidence>
<dbReference type="EMBL" id="LFYR01001858">
    <property type="protein sequence ID" value="KMZ58899.1"/>
    <property type="molecule type" value="Genomic_DNA"/>
</dbReference>
<dbReference type="Gene3D" id="3.30.70.330">
    <property type="match status" value="2"/>
</dbReference>
<keyword evidence="2" id="KW-0677">Repeat</keyword>
<dbReference type="OMA" id="NGHANEN"/>
<organism evidence="7 8">
    <name type="scientific">Zostera marina</name>
    <name type="common">Eelgrass</name>
    <dbReference type="NCBI Taxonomy" id="29655"/>
    <lineage>
        <taxon>Eukaryota</taxon>
        <taxon>Viridiplantae</taxon>
        <taxon>Streptophyta</taxon>
        <taxon>Embryophyta</taxon>
        <taxon>Tracheophyta</taxon>
        <taxon>Spermatophyta</taxon>
        <taxon>Magnoliopsida</taxon>
        <taxon>Liliopsida</taxon>
        <taxon>Zosteraceae</taxon>
        <taxon>Zostera</taxon>
    </lineage>
</organism>
<dbReference type="Pfam" id="PF00076">
    <property type="entry name" value="RRM_1"/>
    <property type="match status" value="2"/>
</dbReference>
<feature type="region of interest" description="Disordered" evidence="5">
    <location>
        <begin position="1"/>
        <end position="58"/>
    </location>
</feature>
<keyword evidence="4" id="KW-0694">RNA-binding</keyword>
<evidence type="ECO:0000259" key="6">
    <source>
        <dbReference type="PROSITE" id="PS50102"/>
    </source>
</evidence>
<dbReference type="OrthoDB" id="7763451at2759"/>
<evidence type="ECO:0000256" key="5">
    <source>
        <dbReference type="SAM" id="MobiDB-lite"/>
    </source>
</evidence>
<feature type="compositionally biased region" description="Basic and acidic residues" evidence="5">
    <location>
        <begin position="42"/>
        <end position="58"/>
    </location>
</feature>
<evidence type="ECO:0000313" key="7">
    <source>
        <dbReference type="EMBL" id="KMZ58899.1"/>
    </source>
</evidence>
<evidence type="ECO:0000313" key="8">
    <source>
        <dbReference type="Proteomes" id="UP000036987"/>
    </source>
</evidence>
<dbReference type="SMART" id="SM00360">
    <property type="entry name" value="RRM"/>
    <property type="match status" value="2"/>
</dbReference>
<reference evidence="8" key="1">
    <citation type="journal article" date="2016" name="Nature">
        <title>The genome of the seagrass Zostera marina reveals angiosperm adaptation to the sea.</title>
        <authorList>
            <person name="Olsen J.L."/>
            <person name="Rouze P."/>
            <person name="Verhelst B."/>
            <person name="Lin Y.-C."/>
            <person name="Bayer T."/>
            <person name="Collen J."/>
            <person name="Dattolo E."/>
            <person name="De Paoli E."/>
            <person name="Dittami S."/>
            <person name="Maumus F."/>
            <person name="Michel G."/>
            <person name="Kersting A."/>
            <person name="Lauritano C."/>
            <person name="Lohaus R."/>
            <person name="Toepel M."/>
            <person name="Tonon T."/>
            <person name="Vanneste K."/>
            <person name="Amirebrahimi M."/>
            <person name="Brakel J."/>
            <person name="Bostroem C."/>
            <person name="Chovatia M."/>
            <person name="Grimwood J."/>
            <person name="Jenkins J.W."/>
            <person name="Jueterbock A."/>
            <person name="Mraz A."/>
            <person name="Stam W.T."/>
            <person name="Tice H."/>
            <person name="Bornberg-Bauer E."/>
            <person name="Green P.J."/>
            <person name="Pearson G.A."/>
            <person name="Procaccini G."/>
            <person name="Duarte C.M."/>
            <person name="Schmutz J."/>
            <person name="Reusch T.B.H."/>
            <person name="Van de Peer Y."/>
        </authorList>
    </citation>
    <scope>NUCLEOTIDE SEQUENCE [LARGE SCALE GENOMIC DNA]</scope>
    <source>
        <strain evidence="8">cv. Finnish</strain>
    </source>
</reference>
<dbReference type="AlphaFoldDB" id="A0A0K9NQ35"/>
<dbReference type="PANTHER" id="PTHR32343:SF32">
    <property type="entry name" value="POLYADENYLATE-BINDING PROTEIN-INTERACTING PROTEIN 13"/>
    <property type="match status" value="1"/>
</dbReference>
<dbReference type="InterPro" id="IPR034825">
    <property type="entry name" value="CID8-like_RRM2"/>
</dbReference>
<dbReference type="InterPro" id="IPR035979">
    <property type="entry name" value="RBD_domain_sf"/>
</dbReference>
<dbReference type="CDD" id="cd12459">
    <property type="entry name" value="RRM1_CID8_like"/>
    <property type="match status" value="1"/>
</dbReference>
<dbReference type="GO" id="GO:0005634">
    <property type="term" value="C:nucleus"/>
    <property type="evidence" value="ECO:0007669"/>
    <property type="project" value="UniProtKB-SubCell"/>
</dbReference>
<dbReference type="InterPro" id="IPR012677">
    <property type="entry name" value="Nucleotide-bd_a/b_plait_sf"/>
</dbReference>
<dbReference type="InterPro" id="IPR034823">
    <property type="entry name" value="CID8-like_RRM1"/>
</dbReference>
<keyword evidence="3" id="KW-0539">Nucleus</keyword>
<comment type="subcellular location">
    <subcellularLocation>
        <location evidence="1">Nucleus</location>
    </subcellularLocation>
</comment>
<dbReference type="InterPro" id="IPR000504">
    <property type="entry name" value="RRM_dom"/>
</dbReference>
<evidence type="ECO:0000256" key="2">
    <source>
        <dbReference type="ARBA" id="ARBA00022737"/>
    </source>
</evidence>
<dbReference type="FunFam" id="3.30.70.330:FF:000665">
    <property type="entry name" value="Polyadenylate-binding protein-interacting protein 10"/>
    <property type="match status" value="1"/>
</dbReference>
<feature type="domain" description="RRM" evidence="6">
    <location>
        <begin position="151"/>
        <end position="226"/>
    </location>
</feature>
<feature type="domain" description="RRM" evidence="6">
    <location>
        <begin position="248"/>
        <end position="324"/>
    </location>
</feature>